<protein>
    <submittedName>
        <fullName evidence="2">Uncharacterized protein</fullName>
    </submittedName>
</protein>
<keyword evidence="1" id="KW-1133">Transmembrane helix</keyword>
<name>A0A926F450_9BACT</name>
<gene>
    <name evidence="2" type="ORF">H8744_10550</name>
</gene>
<evidence type="ECO:0000256" key="1">
    <source>
        <dbReference type="SAM" id="Phobius"/>
    </source>
</evidence>
<reference evidence="2" key="1">
    <citation type="submission" date="2020-08" db="EMBL/GenBank/DDBJ databases">
        <title>Genome public.</title>
        <authorList>
            <person name="Liu C."/>
            <person name="Sun Q."/>
        </authorList>
    </citation>
    <scope>NUCLEOTIDE SEQUENCE</scope>
    <source>
        <strain evidence="2">N12</strain>
    </source>
</reference>
<accession>A0A926F450</accession>
<keyword evidence="3" id="KW-1185">Reference proteome</keyword>
<dbReference type="AlphaFoldDB" id="A0A926F450"/>
<keyword evidence="1" id="KW-0812">Transmembrane</keyword>
<keyword evidence="1" id="KW-0472">Membrane</keyword>
<proteinExistence type="predicted"/>
<dbReference type="Proteomes" id="UP000651085">
    <property type="component" value="Unassembled WGS sequence"/>
</dbReference>
<comment type="caution">
    <text evidence="2">The sequence shown here is derived from an EMBL/GenBank/DDBJ whole genome shotgun (WGS) entry which is preliminary data.</text>
</comment>
<evidence type="ECO:0000313" key="2">
    <source>
        <dbReference type="EMBL" id="MBC8593675.1"/>
    </source>
</evidence>
<organism evidence="2 3">
    <name type="scientific">Jilunia laotingensis</name>
    <dbReference type="NCBI Taxonomy" id="2763675"/>
    <lineage>
        <taxon>Bacteria</taxon>
        <taxon>Pseudomonadati</taxon>
        <taxon>Bacteroidota</taxon>
        <taxon>Bacteroidia</taxon>
        <taxon>Bacteroidales</taxon>
        <taxon>Bacteroidaceae</taxon>
        <taxon>Jilunia</taxon>
    </lineage>
</organism>
<feature type="transmembrane region" description="Helical" evidence="1">
    <location>
        <begin position="51"/>
        <end position="74"/>
    </location>
</feature>
<feature type="transmembrane region" description="Helical" evidence="1">
    <location>
        <begin position="94"/>
        <end position="115"/>
    </location>
</feature>
<evidence type="ECO:0000313" key="3">
    <source>
        <dbReference type="Proteomes" id="UP000651085"/>
    </source>
</evidence>
<dbReference type="EMBL" id="JACRTF010000001">
    <property type="protein sequence ID" value="MBC8593675.1"/>
    <property type="molecule type" value="Genomic_DNA"/>
</dbReference>
<sequence length="123" mass="14295">MNMNSNNTGSMLKKALEKRQNGSLPSNFSFHMMEKIRIEAAKQEKKKHRMIIFYLILALMMILGVSIYSLFFYLDFKPEDFLPHVYLSSDFSSLLGFYTYIALLVLGLLGLDLWLRKRSSADK</sequence>